<comment type="caution">
    <text evidence="1">The sequence shown here is derived from an EMBL/GenBank/DDBJ whole genome shotgun (WGS) entry which is preliminary data.</text>
</comment>
<evidence type="ECO:0000313" key="1">
    <source>
        <dbReference type="EMBL" id="MFC1408899.1"/>
    </source>
</evidence>
<dbReference type="PRINTS" id="PR01782">
    <property type="entry name" value="MCEVIRFACTOR"/>
</dbReference>
<evidence type="ECO:0000313" key="2">
    <source>
        <dbReference type="Proteomes" id="UP001592582"/>
    </source>
</evidence>
<dbReference type="NCBIfam" id="TIGR00996">
    <property type="entry name" value="Mtu_fam_mce"/>
    <property type="match status" value="1"/>
</dbReference>
<protein>
    <submittedName>
        <fullName evidence="1">MCE family protein</fullName>
    </submittedName>
</protein>
<dbReference type="Pfam" id="PF02470">
    <property type="entry name" value="MlaD"/>
    <property type="match status" value="1"/>
</dbReference>
<name>A0ABV6V5A3_9ACTN</name>
<dbReference type="InterPro" id="IPR003399">
    <property type="entry name" value="Mce/MlaD"/>
</dbReference>
<dbReference type="Pfam" id="PF11887">
    <property type="entry name" value="Mce4_CUP1"/>
    <property type="match status" value="1"/>
</dbReference>
<gene>
    <name evidence="1" type="ORF">ACEZDG_06355</name>
</gene>
<reference evidence="1 2" key="1">
    <citation type="submission" date="2024-09" db="EMBL/GenBank/DDBJ databases">
        <authorList>
            <person name="Lee S.D."/>
        </authorList>
    </citation>
    <scope>NUCLEOTIDE SEQUENCE [LARGE SCALE GENOMIC DNA]</scope>
    <source>
        <strain evidence="1 2">N1-1</strain>
    </source>
</reference>
<keyword evidence="2" id="KW-1185">Reference proteome</keyword>
<dbReference type="Proteomes" id="UP001592582">
    <property type="component" value="Unassembled WGS sequence"/>
</dbReference>
<proteinExistence type="predicted"/>
<sequence>MKPRIPRLPRPKPMRERDPLRVGLVGLLIVVLLALLAYNADSLPLVGGGTGYSAYFTESAGLTPGNEVRIAGVKVGKVTAVRLDGDRVRVGFEVKGAWVGDSSTVAIGIKTLLGEKYLAVDPLGGSRQNPSTTIPVSRTTSPFDVTQALNGLGQTTGQIDSAQLAQSFQAMSDAFKNTSPDVRSTLTGLSALSQTISKRDTDLTTLLSGSKKLTGTLAGQSEEFQTLITDGNQLLTEIESRRDAVHALLVGAQNLSTQLSGVVQDNQRQLAPTLDALDRVTAVLRGNQQKLDQILALAGPYYRLVGNTLGNGRWMDTYLCGLTPKAYLPAGTTPSTGCMPPKGGL</sequence>
<dbReference type="EMBL" id="JBHEZX010000002">
    <property type="protein sequence ID" value="MFC1408899.1"/>
    <property type="molecule type" value="Genomic_DNA"/>
</dbReference>
<organism evidence="1 2">
    <name type="scientific">Streptacidiphilus alkalitolerans</name>
    <dbReference type="NCBI Taxonomy" id="3342712"/>
    <lineage>
        <taxon>Bacteria</taxon>
        <taxon>Bacillati</taxon>
        <taxon>Actinomycetota</taxon>
        <taxon>Actinomycetes</taxon>
        <taxon>Kitasatosporales</taxon>
        <taxon>Streptomycetaceae</taxon>
        <taxon>Streptacidiphilus</taxon>
    </lineage>
</organism>
<dbReference type="PANTHER" id="PTHR33371">
    <property type="entry name" value="INTERMEMBRANE PHOSPHOLIPID TRANSPORT SYSTEM BINDING PROTEIN MLAD-RELATED"/>
    <property type="match status" value="1"/>
</dbReference>
<dbReference type="InterPro" id="IPR005693">
    <property type="entry name" value="Mce"/>
</dbReference>
<dbReference type="PANTHER" id="PTHR33371:SF18">
    <property type="entry name" value="MCE-FAMILY PROTEIN MCE3C"/>
    <property type="match status" value="1"/>
</dbReference>
<dbReference type="InterPro" id="IPR052336">
    <property type="entry name" value="MlaD_Phospholipid_Transporter"/>
</dbReference>
<accession>A0ABV6V5A3</accession>
<dbReference type="InterPro" id="IPR024516">
    <property type="entry name" value="Mce_C"/>
</dbReference>